<name>A0A9P4NE38_9PEZI</name>
<organism evidence="2 3">
    <name type="scientific">Tothia fuscella</name>
    <dbReference type="NCBI Taxonomy" id="1048955"/>
    <lineage>
        <taxon>Eukaryota</taxon>
        <taxon>Fungi</taxon>
        <taxon>Dikarya</taxon>
        <taxon>Ascomycota</taxon>
        <taxon>Pezizomycotina</taxon>
        <taxon>Dothideomycetes</taxon>
        <taxon>Pleosporomycetidae</taxon>
        <taxon>Venturiales</taxon>
        <taxon>Cylindrosympodiaceae</taxon>
        <taxon>Tothia</taxon>
    </lineage>
</organism>
<dbReference type="EMBL" id="MU007155">
    <property type="protein sequence ID" value="KAF2416556.1"/>
    <property type="molecule type" value="Genomic_DNA"/>
</dbReference>
<reference evidence="2" key="1">
    <citation type="journal article" date="2020" name="Stud. Mycol.">
        <title>101 Dothideomycetes genomes: a test case for predicting lifestyles and emergence of pathogens.</title>
        <authorList>
            <person name="Haridas S."/>
            <person name="Albert R."/>
            <person name="Binder M."/>
            <person name="Bloem J."/>
            <person name="Labutti K."/>
            <person name="Salamov A."/>
            <person name="Andreopoulos B."/>
            <person name="Baker S."/>
            <person name="Barry K."/>
            <person name="Bills G."/>
            <person name="Bluhm B."/>
            <person name="Cannon C."/>
            <person name="Castanera R."/>
            <person name="Culley D."/>
            <person name="Daum C."/>
            <person name="Ezra D."/>
            <person name="Gonzalez J."/>
            <person name="Henrissat B."/>
            <person name="Kuo A."/>
            <person name="Liang C."/>
            <person name="Lipzen A."/>
            <person name="Lutzoni F."/>
            <person name="Magnuson J."/>
            <person name="Mondo S."/>
            <person name="Nolan M."/>
            <person name="Ohm R."/>
            <person name="Pangilinan J."/>
            <person name="Park H.-J."/>
            <person name="Ramirez L."/>
            <person name="Alfaro M."/>
            <person name="Sun H."/>
            <person name="Tritt A."/>
            <person name="Yoshinaga Y."/>
            <person name="Zwiers L.-H."/>
            <person name="Turgeon B."/>
            <person name="Goodwin S."/>
            <person name="Spatafora J."/>
            <person name="Crous P."/>
            <person name="Grigoriev I."/>
        </authorList>
    </citation>
    <scope>NUCLEOTIDE SEQUENCE</scope>
    <source>
        <strain evidence="2">CBS 130266</strain>
    </source>
</reference>
<dbReference type="AlphaFoldDB" id="A0A9P4NE38"/>
<keyword evidence="3" id="KW-1185">Reference proteome</keyword>
<evidence type="ECO:0008006" key="4">
    <source>
        <dbReference type="Google" id="ProtNLM"/>
    </source>
</evidence>
<protein>
    <recommendedName>
        <fullName evidence="4">Secreted protein</fullName>
    </recommendedName>
</protein>
<evidence type="ECO:0000313" key="2">
    <source>
        <dbReference type="EMBL" id="KAF2416556.1"/>
    </source>
</evidence>
<accession>A0A9P4NE38</accession>
<keyword evidence="1" id="KW-0732">Signal</keyword>
<dbReference type="Proteomes" id="UP000800235">
    <property type="component" value="Unassembled WGS sequence"/>
</dbReference>
<proteinExistence type="predicted"/>
<gene>
    <name evidence="2" type="ORF">EJ08DRAFT_99244</name>
</gene>
<evidence type="ECO:0000313" key="3">
    <source>
        <dbReference type="Proteomes" id="UP000800235"/>
    </source>
</evidence>
<sequence length="130" mass="14418">MGIQHPSNSSTCQVCLLLLFAMRLDTFQRGNVDPQAMTSQEAHNFYRPCSPGPRLARIPLPGVAVEAEIPGRSRVCIQRKIVLKRSLCRLRSFLLSCTIRTCPLQAVEGNIGKHSDAHFLTQVTACVFHS</sequence>
<comment type="caution">
    <text evidence="2">The sequence shown here is derived from an EMBL/GenBank/DDBJ whole genome shotgun (WGS) entry which is preliminary data.</text>
</comment>
<feature type="chain" id="PRO_5040444210" description="Secreted protein" evidence="1">
    <location>
        <begin position="27"/>
        <end position="130"/>
    </location>
</feature>
<evidence type="ECO:0000256" key="1">
    <source>
        <dbReference type="SAM" id="SignalP"/>
    </source>
</evidence>
<feature type="signal peptide" evidence="1">
    <location>
        <begin position="1"/>
        <end position="26"/>
    </location>
</feature>